<reference evidence="10" key="2">
    <citation type="submission" date="2020-09" db="EMBL/GenBank/DDBJ databases">
        <authorList>
            <person name="Sun Q."/>
            <person name="Zhou Y."/>
        </authorList>
    </citation>
    <scope>NUCLEOTIDE SEQUENCE</scope>
    <source>
        <strain evidence="10">CGMCC 1.12919</strain>
    </source>
</reference>
<keyword evidence="6 7" id="KW-0472">Membrane</keyword>
<dbReference type="InterPro" id="IPR005898">
    <property type="entry name" value="Cyc_pep_transpt_SyrD/YojI"/>
</dbReference>
<dbReference type="GO" id="GO:1904680">
    <property type="term" value="F:peptide transmembrane transporter activity"/>
    <property type="evidence" value="ECO:0007669"/>
    <property type="project" value="InterPro"/>
</dbReference>
<dbReference type="Proteomes" id="UP000637002">
    <property type="component" value="Unassembled WGS sequence"/>
</dbReference>
<feature type="transmembrane region" description="Helical" evidence="7">
    <location>
        <begin position="162"/>
        <end position="180"/>
    </location>
</feature>
<keyword evidence="5 7" id="KW-1133">Transmembrane helix</keyword>
<dbReference type="CDD" id="cd03228">
    <property type="entry name" value="ABCC_MRP_Like"/>
    <property type="match status" value="1"/>
</dbReference>
<sequence length="563" mass="60359">MSSAETGVDRRHGIREALRLLKPFWPLSALGTGIGILSGLATAGLLATVNRGLHDAGATPWQLLAGLAGLGILSVGGTAIAGALNSIVGQRLIAALRKDISARILRTPIATLEAHRPHRLMAVLTSDVEIVSIFTFNFSGYAIALAISIGSFAYLAALSPPLFAIALVWLVLTIGINIVAKRGWIRDYKGVRVAQDDLQKQYRAITEGAKELKISRPRRGRVHGVLLADAADRIAALKSRAMRLYWLADAAGSGVFFAVIGVLLAARHQLGIDAAAVSGAVIVLLYVKGPISQLAGALPMLDQAQISFGRIAALSAELDQGEATIGIPTGDKTGPAAGGIRSIALRGVTYAFPRHEGAEPFALGPIDLTIRAGELVFIVGDNGSGKTTLVKLLLGLYAPQGGAILRDGEPVTAATRDDYRQIFTTIFSDYYLFDDLAYGALPQEAQPHLDRLGMSDKVRVEDGRFSTTDLSSGQRKRLALVHAYLEKRPVIVTDEWAADQDPGFRRTFYEELLPALQAQGRTLIVVSHDDRYFHIADRIVRLAGGRIVEDQPMQRPMLVRGAP</sequence>
<gene>
    <name evidence="10" type="primary">pvdE</name>
    <name evidence="10" type="ORF">GCM10010994_53640</name>
</gene>
<evidence type="ECO:0000256" key="5">
    <source>
        <dbReference type="ARBA" id="ARBA00022989"/>
    </source>
</evidence>
<dbReference type="AlphaFoldDB" id="A0A916UUW0"/>
<dbReference type="Pfam" id="PF00664">
    <property type="entry name" value="ABC_membrane"/>
    <property type="match status" value="1"/>
</dbReference>
<feature type="domain" description="ABC transporter" evidence="8">
    <location>
        <begin position="343"/>
        <end position="561"/>
    </location>
</feature>
<dbReference type="Gene3D" id="3.40.50.300">
    <property type="entry name" value="P-loop containing nucleotide triphosphate hydrolases"/>
    <property type="match status" value="1"/>
</dbReference>
<evidence type="ECO:0000313" key="10">
    <source>
        <dbReference type="EMBL" id="GGC89033.1"/>
    </source>
</evidence>
<feature type="transmembrane region" description="Helical" evidence="7">
    <location>
        <begin position="244"/>
        <end position="264"/>
    </location>
</feature>
<accession>A0A916UUW0</accession>
<evidence type="ECO:0000313" key="11">
    <source>
        <dbReference type="Proteomes" id="UP000637002"/>
    </source>
</evidence>
<name>A0A916UUW0_9HYPH</name>
<dbReference type="SUPFAM" id="SSF90123">
    <property type="entry name" value="ABC transporter transmembrane region"/>
    <property type="match status" value="1"/>
</dbReference>
<dbReference type="InterPro" id="IPR027417">
    <property type="entry name" value="P-loop_NTPase"/>
</dbReference>
<dbReference type="GO" id="GO:0005524">
    <property type="term" value="F:ATP binding"/>
    <property type="evidence" value="ECO:0007669"/>
    <property type="project" value="UniProtKB-KW"/>
</dbReference>
<dbReference type="GO" id="GO:0015833">
    <property type="term" value="P:peptide transport"/>
    <property type="evidence" value="ECO:0007669"/>
    <property type="project" value="InterPro"/>
</dbReference>
<dbReference type="PROSITE" id="PS50893">
    <property type="entry name" value="ABC_TRANSPORTER_2"/>
    <property type="match status" value="1"/>
</dbReference>
<feature type="transmembrane region" description="Helical" evidence="7">
    <location>
        <begin position="130"/>
        <end position="156"/>
    </location>
</feature>
<dbReference type="InterPro" id="IPR011527">
    <property type="entry name" value="ABC1_TM_dom"/>
</dbReference>
<dbReference type="PANTHER" id="PTHR24221:SF654">
    <property type="entry name" value="ATP-BINDING CASSETTE SUB-FAMILY B MEMBER 6"/>
    <property type="match status" value="1"/>
</dbReference>
<proteinExistence type="predicted"/>
<evidence type="ECO:0000256" key="3">
    <source>
        <dbReference type="ARBA" id="ARBA00022741"/>
    </source>
</evidence>
<dbReference type="GO" id="GO:0016887">
    <property type="term" value="F:ATP hydrolysis activity"/>
    <property type="evidence" value="ECO:0007669"/>
    <property type="project" value="InterPro"/>
</dbReference>
<dbReference type="Pfam" id="PF00005">
    <property type="entry name" value="ABC_tran"/>
    <property type="match status" value="1"/>
</dbReference>
<evidence type="ECO:0000259" key="8">
    <source>
        <dbReference type="PROSITE" id="PS50893"/>
    </source>
</evidence>
<dbReference type="EMBL" id="BMGG01000011">
    <property type="protein sequence ID" value="GGC89033.1"/>
    <property type="molecule type" value="Genomic_DNA"/>
</dbReference>
<dbReference type="GO" id="GO:0034040">
    <property type="term" value="F:ATPase-coupled lipid transmembrane transporter activity"/>
    <property type="evidence" value="ECO:0007669"/>
    <property type="project" value="TreeGrafter"/>
</dbReference>
<dbReference type="GO" id="GO:0140359">
    <property type="term" value="F:ABC-type transporter activity"/>
    <property type="evidence" value="ECO:0007669"/>
    <property type="project" value="InterPro"/>
</dbReference>
<dbReference type="GO" id="GO:0005886">
    <property type="term" value="C:plasma membrane"/>
    <property type="evidence" value="ECO:0007669"/>
    <property type="project" value="UniProtKB-SubCell"/>
</dbReference>
<dbReference type="Gene3D" id="1.20.1560.10">
    <property type="entry name" value="ABC transporter type 1, transmembrane domain"/>
    <property type="match status" value="1"/>
</dbReference>
<protein>
    <submittedName>
        <fullName evidence="10">Pyoverdine biosynthesis protein PvdE</fullName>
    </submittedName>
</protein>
<dbReference type="PANTHER" id="PTHR24221">
    <property type="entry name" value="ATP-BINDING CASSETTE SUB-FAMILY B"/>
    <property type="match status" value="1"/>
</dbReference>
<keyword evidence="4" id="KW-0067">ATP-binding</keyword>
<evidence type="ECO:0000256" key="7">
    <source>
        <dbReference type="SAM" id="Phobius"/>
    </source>
</evidence>
<dbReference type="SUPFAM" id="SSF52540">
    <property type="entry name" value="P-loop containing nucleoside triphosphate hydrolases"/>
    <property type="match status" value="1"/>
</dbReference>
<feature type="domain" description="ABC transmembrane type-1" evidence="9">
    <location>
        <begin position="27"/>
        <end position="303"/>
    </location>
</feature>
<keyword evidence="11" id="KW-1185">Reference proteome</keyword>
<evidence type="ECO:0000259" key="9">
    <source>
        <dbReference type="PROSITE" id="PS50929"/>
    </source>
</evidence>
<dbReference type="PROSITE" id="PS50929">
    <property type="entry name" value="ABC_TM1F"/>
    <property type="match status" value="1"/>
</dbReference>
<comment type="caution">
    <text evidence="10">The sequence shown here is derived from an EMBL/GenBank/DDBJ whole genome shotgun (WGS) entry which is preliminary data.</text>
</comment>
<dbReference type="InterPro" id="IPR036640">
    <property type="entry name" value="ABC1_TM_sf"/>
</dbReference>
<feature type="transmembrane region" description="Helical" evidence="7">
    <location>
        <begin position="24"/>
        <end position="49"/>
    </location>
</feature>
<dbReference type="InterPro" id="IPR003593">
    <property type="entry name" value="AAA+_ATPase"/>
</dbReference>
<organism evidence="10 11">
    <name type="scientific">Chelatococcus reniformis</name>
    <dbReference type="NCBI Taxonomy" id="1494448"/>
    <lineage>
        <taxon>Bacteria</taxon>
        <taxon>Pseudomonadati</taxon>
        <taxon>Pseudomonadota</taxon>
        <taxon>Alphaproteobacteria</taxon>
        <taxon>Hyphomicrobiales</taxon>
        <taxon>Chelatococcaceae</taxon>
        <taxon>Chelatococcus</taxon>
    </lineage>
</organism>
<dbReference type="NCBIfam" id="TIGR01194">
    <property type="entry name" value="cyc_pep_trnsptr"/>
    <property type="match status" value="1"/>
</dbReference>
<evidence type="ECO:0000256" key="2">
    <source>
        <dbReference type="ARBA" id="ARBA00022692"/>
    </source>
</evidence>
<dbReference type="SMART" id="SM00382">
    <property type="entry name" value="AAA"/>
    <property type="match status" value="1"/>
</dbReference>
<evidence type="ECO:0000256" key="6">
    <source>
        <dbReference type="ARBA" id="ARBA00023136"/>
    </source>
</evidence>
<evidence type="ECO:0000256" key="4">
    <source>
        <dbReference type="ARBA" id="ARBA00022840"/>
    </source>
</evidence>
<feature type="transmembrane region" description="Helical" evidence="7">
    <location>
        <begin position="61"/>
        <end position="88"/>
    </location>
</feature>
<comment type="subcellular location">
    <subcellularLocation>
        <location evidence="1">Cell membrane</location>
        <topology evidence="1">Multi-pass membrane protein</topology>
    </subcellularLocation>
</comment>
<reference evidence="10" key="1">
    <citation type="journal article" date="2014" name="Int. J. Syst. Evol. Microbiol.">
        <title>Complete genome sequence of Corynebacterium casei LMG S-19264T (=DSM 44701T), isolated from a smear-ripened cheese.</title>
        <authorList>
            <consortium name="US DOE Joint Genome Institute (JGI-PGF)"/>
            <person name="Walter F."/>
            <person name="Albersmeier A."/>
            <person name="Kalinowski J."/>
            <person name="Ruckert C."/>
        </authorList>
    </citation>
    <scope>NUCLEOTIDE SEQUENCE</scope>
    <source>
        <strain evidence="10">CGMCC 1.12919</strain>
    </source>
</reference>
<dbReference type="InterPro" id="IPR003439">
    <property type="entry name" value="ABC_transporter-like_ATP-bd"/>
</dbReference>
<keyword evidence="3" id="KW-0547">Nucleotide-binding</keyword>
<evidence type="ECO:0000256" key="1">
    <source>
        <dbReference type="ARBA" id="ARBA00004651"/>
    </source>
</evidence>
<keyword evidence="2 7" id="KW-0812">Transmembrane</keyword>
<dbReference type="InterPro" id="IPR039421">
    <property type="entry name" value="Type_1_exporter"/>
</dbReference>
<dbReference type="RefSeq" id="WP_188612254.1">
    <property type="nucleotide sequence ID" value="NZ_BMGG01000011.1"/>
</dbReference>